<dbReference type="InterPro" id="IPR032675">
    <property type="entry name" value="LRR_dom_sf"/>
</dbReference>
<dbReference type="PANTHER" id="PTHR13318">
    <property type="entry name" value="PARTNER OF PAIRED, ISOFORM B-RELATED"/>
    <property type="match status" value="1"/>
</dbReference>
<dbReference type="Gene3D" id="3.80.10.10">
    <property type="entry name" value="Ribonuclease Inhibitor"/>
    <property type="match status" value="1"/>
</dbReference>
<sequence length="465" mass="53351">MASTQSSISAVDFNPHCLSKLFRYIEKDQNVLYSCTQVNRNWCTHSIEILYKNPWNFFHNIKLGSKEQTRALHLLRTLANSLDSTTQGIDLINLKTGEKTVFNYYSFVRSVDLYQLHLCLWLEFKNSVLFEDTGKILWQTFRERISPNLRQLVCGGAIPYVEIFPPGIQYPRLTQLEVRVFNFGKPLNSYHCRLIADCCSNITTFRFSHGNKVHGLPLEFNEGDIIRIIHAQKPNTLKNFSLQGLRYIKLQPIIEALIERHCESLTTLTLENCISLGSRDFKSIALLSRLQSLNLPWCVQVDNDVITYITEAIPYIKEVNISGTLVTDLGICNLVESLGVNLRGLNISYLYSLNADTIFPVLAQYSCNLSHLALESVRYTYETIWKFVPCCPELELLILGIPQRTSIGAYDTLFKLLSNYPKLQYLDMVNSTVTQGTVDSFERYPSLKKVRIAINGFRQELILRE</sequence>
<comment type="caution">
    <text evidence="1">The sequence shown here is derived from an EMBL/GenBank/DDBJ whole genome shotgun (WGS) entry which is preliminary data.</text>
</comment>
<evidence type="ECO:0000313" key="2">
    <source>
        <dbReference type="Proteomes" id="UP001479436"/>
    </source>
</evidence>
<evidence type="ECO:0008006" key="3">
    <source>
        <dbReference type="Google" id="ProtNLM"/>
    </source>
</evidence>
<dbReference type="SUPFAM" id="SSF52047">
    <property type="entry name" value="RNI-like"/>
    <property type="match status" value="1"/>
</dbReference>
<dbReference type="Proteomes" id="UP001479436">
    <property type="component" value="Unassembled WGS sequence"/>
</dbReference>
<reference evidence="1 2" key="1">
    <citation type="submission" date="2023-04" db="EMBL/GenBank/DDBJ databases">
        <title>Genome of Basidiobolus ranarum AG-B5.</title>
        <authorList>
            <person name="Stajich J.E."/>
            <person name="Carter-House D."/>
            <person name="Gryganskyi A."/>
        </authorList>
    </citation>
    <scope>NUCLEOTIDE SEQUENCE [LARGE SCALE GENOMIC DNA]</scope>
    <source>
        <strain evidence="1 2">AG-B5</strain>
    </source>
</reference>
<protein>
    <recommendedName>
        <fullName evidence="3">F-box domain-containing protein</fullName>
    </recommendedName>
</protein>
<proteinExistence type="predicted"/>
<name>A0ABR2W784_9FUNG</name>
<evidence type="ECO:0000313" key="1">
    <source>
        <dbReference type="EMBL" id="KAK9722292.1"/>
    </source>
</evidence>
<dbReference type="EMBL" id="JASJQH010006953">
    <property type="protein sequence ID" value="KAK9722292.1"/>
    <property type="molecule type" value="Genomic_DNA"/>
</dbReference>
<organism evidence="1 2">
    <name type="scientific">Basidiobolus ranarum</name>
    <dbReference type="NCBI Taxonomy" id="34480"/>
    <lineage>
        <taxon>Eukaryota</taxon>
        <taxon>Fungi</taxon>
        <taxon>Fungi incertae sedis</taxon>
        <taxon>Zoopagomycota</taxon>
        <taxon>Entomophthoromycotina</taxon>
        <taxon>Basidiobolomycetes</taxon>
        <taxon>Basidiobolales</taxon>
        <taxon>Basidiobolaceae</taxon>
        <taxon>Basidiobolus</taxon>
    </lineage>
</organism>
<accession>A0ABR2W784</accession>
<gene>
    <name evidence="1" type="ORF">K7432_002776</name>
</gene>
<keyword evidence="2" id="KW-1185">Reference proteome</keyword>